<gene>
    <name evidence="1" type="ORF">CLV91_1320</name>
</gene>
<keyword evidence="2" id="KW-1185">Reference proteome</keyword>
<protein>
    <submittedName>
        <fullName evidence="1">Uncharacterized protein DUF1838</fullName>
    </submittedName>
</protein>
<dbReference type="OrthoDB" id="1490196at2"/>
<dbReference type="EMBL" id="RBIQ01000007">
    <property type="protein sequence ID" value="RKR15238.1"/>
    <property type="molecule type" value="Genomic_DNA"/>
</dbReference>
<accession>A0A495EEB3</accession>
<dbReference type="AlphaFoldDB" id="A0A495EEB3"/>
<name>A0A495EEB3_9FLAO</name>
<sequence>MKTKFSLTFSLLFVLGLYAQKREFKGLEALQMLQKTVCNTLEEGKPVYGMWEGRMYSRIEGEKDVNIFNVIGINVRQCDCVEDDVKGKGFRSVGREIMLYLDPETGEILDTWKNPWTGETVEVLHVANDPVSMRSYIYENDEKGEERATFSFRQYGDVAVTSYEYPLFYNNPLAGEYQNAIGGKYHAMEIFNTYYSTEEITNAKIKNLQTSSISWSRISQWLPWMNMGGKQGIMVVNSTGQSVLDKDQIWPKIQTILKERYPLYRNPPAKDDKRPNETSWTVYKKYIASKKKEEESKKE</sequence>
<reference evidence="1 2" key="1">
    <citation type="submission" date="2018-10" db="EMBL/GenBank/DDBJ databases">
        <title>Genomic Encyclopedia of Archaeal and Bacterial Type Strains, Phase II (KMG-II): from individual species to whole genera.</title>
        <authorList>
            <person name="Goeker M."/>
        </authorList>
    </citation>
    <scope>NUCLEOTIDE SEQUENCE [LARGE SCALE GENOMIC DNA]</scope>
    <source>
        <strain evidence="1 2">DSM 25230</strain>
    </source>
</reference>
<proteinExistence type="predicted"/>
<dbReference type="RefSeq" id="WP_121065148.1">
    <property type="nucleotide sequence ID" value="NZ_RBIQ01000007.1"/>
</dbReference>
<organism evidence="1 2">
    <name type="scientific">Maribacter vaceletii</name>
    <dbReference type="NCBI Taxonomy" id="1206816"/>
    <lineage>
        <taxon>Bacteria</taxon>
        <taxon>Pseudomonadati</taxon>
        <taxon>Bacteroidota</taxon>
        <taxon>Flavobacteriia</taxon>
        <taxon>Flavobacteriales</taxon>
        <taxon>Flavobacteriaceae</taxon>
        <taxon>Maribacter</taxon>
    </lineage>
</organism>
<dbReference type="InterPro" id="IPR014990">
    <property type="entry name" value="DUF1838"/>
</dbReference>
<evidence type="ECO:0000313" key="2">
    <source>
        <dbReference type="Proteomes" id="UP000269412"/>
    </source>
</evidence>
<dbReference type="Pfam" id="PF08894">
    <property type="entry name" value="DUF1838"/>
    <property type="match status" value="1"/>
</dbReference>
<dbReference type="Proteomes" id="UP000269412">
    <property type="component" value="Unassembled WGS sequence"/>
</dbReference>
<evidence type="ECO:0000313" key="1">
    <source>
        <dbReference type="EMBL" id="RKR15238.1"/>
    </source>
</evidence>
<comment type="caution">
    <text evidence="1">The sequence shown here is derived from an EMBL/GenBank/DDBJ whole genome shotgun (WGS) entry which is preliminary data.</text>
</comment>